<reference evidence="2" key="1">
    <citation type="submission" date="2013-08" db="EMBL/GenBank/DDBJ databases">
        <title>Comparison of modified E. coli strains.</title>
        <authorList>
            <person name="Juergensen J."/>
            <person name="Bonge A."/>
            <person name="Streit W.R."/>
        </authorList>
    </citation>
    <scope>NUCLEOTIDE SEQUENCE</scope>
</reference>
<organism evidence="2">
    <name type="scientific">uncultured bacterium fosmid pJB190D12_contig II</name>
    <dbReference type="NCBI Taxonomy" id="1478060"/>
    <lineage>
        <taxon>Bacteria</taxon>
        <taxon>environmental samples</taxon>
    </lineage>
</organism>
<accession>A0A0H3UA78</accession>
<evidence type="ECO:0000256" key="1">
    <source>
        <dbReference type="SAM" id="MobiDB-lite"/>
    </source>
</evidence>
<proteinExistence type="predicted"/>
<evidence type="ECO:0000313" key="2">
    <source>
        <dbReference type="EMBL" id="AIF26362.1"/>
    </source>
</evidence>
<protein>
    <submittedName>
        <fullName evidence="2">Uncharacterized protein</fullName>
    </submittedName>
</protein>
<sequence length="277" mass="30848">MPGDHRAERLRRAPRSSECTVFVQQDLPAFEQACELTCSEQAVTLRREHVHERRVLRQHVDRRYPAGPHDRLQVVDLAVGGRAVEEHQQANRDDRAEAMLFAVAAQIRSSGPQRQAFVACDALHVLDGRDAPIQRERRVPASGSLYRQVAESASEVEHAAAQVGQHRGLEWIEREVASRHLPPELVLEEGDTRAAGHVRSFGCRWARGNDVRDQPRLVRRVRYDARAGACSSTASTGRRRDRGISGPLPKRMTRSGRRPGMPIDSANCGRNAATSTG</sequence>
<name>A0A0H3UA78_9BACT</name>
<feature type="region of interest" description="Disordered" evidence="1">
    <location>
        <begin position="228"/>
        <end position="277"/>
    </location>
</feature>
<dbReference type="AlphaFoldDB" id="A0A0H3UA78"/>
<dbReference type="EMBL" id="KF540227">
    <property type="protein sequence ID" value="AIF26362.1"/>
    <property type="molecule type" value="Genomic_DNA"/>
</dbReference>